<sequence length="472" mass="53731">MLLPMRYRYYLLNNLLSIMSERGSSFWITLWKGGGLRLYRAVMLGLVLWMMHEHHFQVSRELKRPLDVTEVSQFLPAAERLEIDRSPRNGFYVLDKAGESIGYALSTFPECRELIGYCGPTEVLVVFQNKETSEPSRIDELIPEKPIDWEFDEERIVGFRIRYSEDTKTHVADVRADSWFMSQFNKLSWLEMATLDFKEEQIEGVSGATMTSMNIAYSMQDRMKAILPEDQQATGTRWNWSASEITVILLVCWAVLFSFTRLRRYRSLRLLTQISMIGLLGFWSGDLIAQSLIAGWALNGVPLKLAPGLALVMATAFIFPWGTRRPVYCSHICPHGAVQQMLAAYSPWQIKLRSEVKSGLMWLPPSLLVFVLIVVFLDIPFELAGIEPFDAYLLTAAGLATIFVAIVGLLFSIFVPMGYCKYGCPTGLLLNYVRSHGRADHFQRRDTVALLLVLLAGALMRYSSQLTELFLI</sequence>
<reference evidence="3 4" key="1">
    <citation type="submission" date="2019-02" db="EMBL/GenBank/DDBJ databases">
        <title>Deep-cultivation of Planctomycetes and their phenomic and genomic characterization uncovers novel biology.</title>
        <authorList>
            <person name="Wiegand S."/>
            <person name="Jogler M."/>
            <person name="Boedeker C."/>
            <person name="Pinto D."/>
            <person name="Vollmers J."/>
            <person name="Rivas-Marin E."/>
            <person name="Kohn T."/>
            <person name="Peeters S.H."/>
            <person name="Heuer A."/>
            <person name="Rast P."/>
            <person name="Oberbeckmann S."/>
            <person name="Bunk B."/>
            <person name="Jeske O."/>
            <person name="Meyerdierks A."/>
            <person name="Storesund J.E."/>
            <person name="Kallscheuer N."/>
            <person name="Luecker S."/>
            <person name="Lage O.M."/>
            <person name="Pohl T."/>
            <person name="Merkel B.J."/>
            <person name="Hornburger P."/>
            <person name="Mueller R.-W."/>
            <person name="Bruemmer F."/>
            <person name="Labrenz M."/>
            <person name="Spormann A.M."/>
            <person name="Op den Camp H."/>
            <person name="Overmann J."/>
            <person name="Amann R."/>
            <person name="Jetten M.S.M."/>
            <person name="Mascher T."/>
            <person name="Medema M.H."/>
            <person name="Devos D.P."/>
            <person name="Kaster A.-K."/>
            <person name="Ovreas L."/>
            <person name="Rohde M."/>
            <person name="Galperin M.Y."/>
            <person name="Jogler C."/>
        </authorList>
    </citation>
    <scope>NUCLEOTIDE SEQUENCE [LARGE SCALE GENOMIC DNA]</scope>
    <source>
        <strain evidence="3 4">Pla110</strain>
    </source>
</reference>
<feature type="transmembrane region" description="Helical" evidence="1">
    <location>
        <begin position="238"/>
        <end position="259"/>
    </location>
</feature>
<keyword evidence="1" id="KW-1133">Transmembrane helix</keyword>
<feature type="transmembrane region" description="Helical" evidence="1">
    <location>
        <begin position="360"/>
        <end position="379"/>
    </location>
</feature>
<dbReference type="Proteomes" id="UP000317178">
    <property type="component" value="Chromosome"/>
</dbReference>
<proteinExistence type="predicted"/>
<evidence type="ECO:0000256" key="1">
    <source>
        <dbReference type="SAM" id="Phobius"/>
    </source>
</evidence>
<protein>
    <submittedName>
        <fullName evidence="3">4Fe-4S binding domain protein</fullName>
    </submittedName>
</protein>
<dbReference type="AlphaFoldDB" id="A0A518CNN2"/>
<dbReference type="KEGG" id="plon:Pla110_25650"/>
<dbReference type="OrthoDB" id="235065at2"/>
<feature type="transmembrane region" description="Helical" evidence="1">
    <location>
        <begin position="305"/>
        <end position="322"/>
    </location>
</feature>
<dbReference type="InterPro" id="IPR017896">
    <property type="entry name" value="4Fe4S_Fe-S-bd"/>
</dbReference>
<evidence type="ECO:0000313" key="3">
    <source>
        <dbReference type="EMBL" id="QDU80829.1"/>
    </source>
</evidence>
<organism evidence="3 4">
    <name type="scientific">Polystyrenella longa</name>
    <dbReference type="NCBI Taxonomy" id="2528007"/>
    <lineage>
        <taxon>Bacteria</taxon>
        <taxon>Pseudomonadati</taxon>
        <taxon>Planctomycetota</taxon>
        <taxon>Planctomycetia</taxon>
        <taxon>Planctomycetales</taxon>
        <taxon>Planctomycetaceae</taxon>
        <taxon>Polystyrenella</taxon>
    </lineage>
</organism>
<name>A0A518CNN2_9PLAN</name>
<feature type="transmembrane region" description="Helical" evidence="1">
    <location>
        <begin position="447"/>
        <end position="464"/>
    </location>
</feature>
<gene>
    <name evidence="3" type="ORF">Pla110_25650</name>
</gene>
<feature type="transmembrane region" description="Helical" evidence="1">
    <location>
        <begin position="271"/>
        <end position="293"/>
    </location>
</feature>
<keyword evidence="1" id="KW-0472">Membrane</keyword>
<feature type="domain" description="4Fe-4S ferredoxin-type" evidence="2">
    <location>
        <begin position="398"/>
        <end position="435"/>
    </location>
</feature>
<feature type="domain" description="4Fe-4S ferredoxin-type" evidence="2">
    <location>
        <begin position="309"/>
        <end position="344"/>
    </location>
</feature>
<keyword evidence="1" id="KW-0812">Transmembrane</keyword>
<evidence type="ECO:0000259" key="2">
    <source>
        <dbReference type="Pfam" id="PF12801"/>
    </source>
</evidence>
<accession>A0A518CNN2</accession>
<evidence type="ECO:0000313" key="4">
    <source>
        <dbReference type="Proteomes" id="UP000317178"/>
    </source>
</evidence>
<dbReference type="EMBL" id="CP036281">
    <property type="protein sequence ID" value="QDU80829.1"/>
    <property type="molecule type" value="Genomic_DNA"/>
</dbReference>
<keyword evidence="4" id="KW-1185">Reference proteome</keyword>
<feature type="transmembrane region" description="Helical" evidence="1">
    <location>
        <begin position="391"/>
        <end position="415"/>
    </location>
</feature>
<dbReference type="Pfam" id="PF12801">
    <property type="entry name" value="Fer4_5"/>
    <property type="match status" value="2"/>
</dbReference>